<evidence type="ECO:0000259" key="3">
    <source>
        <dbReference type="PROSITE" id="PS50198"/>
    </source>
</evidence>
<organism evidence="5 6">
    <name type="scientific">Flavobacterium capsici</name>
    <dbReference type="NCBI Taxonomy" id="3075618"/>
    <lineage>
        <taxon>Bacteria</taxon>
        <taxon>Pseudomonadati</taxon>
        <taxon>Bacteroidota</taxon>
        <taxon>Flavobacteriia</taxon>
        <taxon>Flavobacteriales</taxon>
        <taxon>Flavobacteriaceae</taxon>
        <taxon>Flavobacterium</taxon>
    </lineage>
</organism>
<dbReference type="KEGG" id="fcj:RN605_06955"/>
<dbReference type="InterPro" id="IPR046357">
    <property type="entry name" value="PPIase_dom_sf"/>
</dbReference>
<gene>
    <name evidence="5" type="ORF">RN605_06955</name>
    <name evidence="4" type="ORF">RN608_13655</name>
</gene>
<dbReference type="EC" id="5.2.1.8" evidence="5"/>
<dbReference type="Proteomes" id="UP001304515">
    <property type="component" value="Chromosome"/>
</dbReference>
<feature type="signal peptide" evidence="2">
    <location>
        <begin position="1"/>
        <end position="20"/>
    </location>
</feature>
<dbReference type="Pfam" id="PF13616">
    <property type="entry name" value="Rotamase_3"/>
    <property type="match status" value="1"/>
</dbReference>
<reference evidence="5 6" key="1">
    <citation type="submission" date="2023-09" db="EMBL/GenBank/DDBJ databases">
        <title>Flavobacterium sp. a novel bacteria isolate from Pepper rhizosphere.</title>
        <authorList>
            <person name="Peng Y."/>
            <person name="Lee J."/>
        </authorList>
    </citation>
    <scope>NUCLEOTIDE SEQUENCE [LARGE SCALE GENOMIC DNA]</scope>
    <source>
        <strain evidence="4">PMR2A8</strain>
        <strain evidence="5 6">PMTSA4</strain>
    </source>
</reference>
<keyword evidence="1" id="KW-0697">Rotamase</keyword>
<proteinExistence type="predicted"/>
<dbReference type="InterPro" id="IPR000297">
    <property type="entry name" value="PPIase_PpiC"/>
</dbReference>
<evidence type="ECO:0000313" key="4">
    <source>
        <dbReference type="EMBL" id="WNM19045.1"/>
    </source>
</evidence>
<evidence type="ECO:0000256" key="1">
    <source>
        <dbReference type="PROSITE-ProRule" id="PRU00278"/>
    </source>
</evidence>
<keyword evidence="2" id="KW-0732">Signal</keyword>
<name>A0AA96F5G4_9FLAO</name>
<evidence type="ECO:0000313" key="6">
    <source>
        <dbReference type="Proteomes" id="UP001304515"/>
    </source>
</evidence>
<dbReference type="RefSeq" id="WP_313323561.1">
    <property type="nucleotide sequence ID" value="NZ_CP134878.1"/>
</dbReference>
<dbReference type="PANTHER" id="PTHR47245:SF2">
    <property type="entry name" value="PEPTIDYL-PROLYL CIS-TRANS ISOMERASE HP_0175-RELATED"/>
    <property type="match status" value="1"/>
</dbReference>
<accession>A0AA96F5G4</accession>
<dbReference type="Gene3D" id="3.10.50.40">
    <property type="match status" value="2"/>
</dbReference>
<dbReference type="Pfam" id="PF00639">
    <property type="entry name" value="Rotamase"/>
    <property type="match status" value="1"/>
</dbReference>
<dbReference type="AlphaFoldDB" id="A0AA96F5G4"/>
<dbReference type="EMBL" id="CP134878">
    <property type="protein sequence ID" value="WNM19045.1"/>
    <property type="molecule type" value="Genomic_DNA"/>
</dbReference>
<evidence type="ECO:0000313" key="5">
    <source>
        <dbReference type="EMBL" id="WNM23095.1"/>
    </source>
</evidence>
<keyword evidence="6" id="KW-1185">Reference proteome</keyword>
<sequence>MNLKKLFFSFAIFVTFAANAQTKSKDILFTIDDKPYYTDEFSRVYKKNLDLVKDESQKDLNQYLELFIGYKLKVNKAYKLGLQNGQAYQNELKSYRTQLAKNYFNDTKITQELIEEGYNRLQKEVRASHILILVDENAAPADTLVAYNKLKDIRNRILKGEKFEDLASQLSEDPSAKDNKGDLGYFTAFRMVYPFECAAFTTPKGEVSKIIRTRFGYHILKVNDIRPNRGEVTVAHIMILNPKPEDEDQNKAENTINDIYKKINQGEKFEELAKQFSEDKSSSTKGGVLNKFSSGQLSSEEFETVAFSLKTPNEISKPFKSQFGWHIIKLIEKHPVKTLDEMKFELENKIGKDERSKKIVESLNEKLRKKYKFKKETKQVAAVAKLVTNDVYEGKWQIPTTGIDENATILTIENKKVDTKKFLEFVEKQQKATAPIKPVAKLVDALFEKFTDEQLNAYYDENLETEFPEFSYVMEEYRDGLLLFDLMEKEIWNRSKTDTLGLEKFYEANKNSHMWKKRIEATIFSSTKKDMIEKALALLKKGSSPQEIKDKLNTKEVVNIMINANIFEEGNETIPKGTKFEKGVSPIIKEGEYYFATKVDKVLPEGVKTLEECKGKLTNEYQQYLEQHWVDELKGEFTVKVNQDVFNKVKADLKL</sequence>
<evidence type="ECO:0000256" key="2">
    <source>
        <dbReference type="SAM" id="SignalP"/>
    </source>
</evidence>
<accession>A0AA96EY96</accession>
<dbReference type="GO" id="GO:0003755">
    <property type="term" value="F:peptidyl-prolyl cis-trans isomerase activity"/>
    <property type="evidence" value="ECO:0007669"/>
    <property type="project" value="UniProtKB-KW"/>
</dbReference>
<protein>
    <submittedName>
        <fullName evidence="5">Peptidylprolyl isomerase</fullName>
        <ecNumber evidence="5">5.2.1.8</ecNumber>
    </submittedName>
</protein>
<dbReference type="InterPro" id="IPR050245">
    <property type="entry name" value="PrsA_foldase"/>
</dbReference>
<dbReference type="SUPFAM" id="SSF54534">
    <property type="entry name" value="FKBP-like"/>
    <property type="match status" value="2"/>
</dbReference>
<feature type="domain" description="PpiC" evidence="3">
    <location>
        <begin position="122"/>
        <end position="224"/>
    </location>
</feature>
<dbReference type="PROSITE" id="PS50198">
    <property type="entry name" value="PPIC_PPIASE_2"/>
    <property type="match status" value="2"/>
</dbReference>
<feature type="domain" description="PpiC" evidence="3">
    <location>
        <begin position="229"/>
        <end position="332"/>
    </location>
</feature>
<dbReference type="PANTHER" id="PTHR47245">
    <property type="entry name" value="PEPTIDYLPROLYL ISOMERASE"/>
    <property type="match status" value="1"/>
</dbReference>
<dbReference type="EMBL" id="CP134890">
    <property type="protein sequence ID" value="WNM23095.1"/>
    <property type="molecule type" value="Genomic_DNA"/>
</dbReference>
<feature type="chain" id="PRO_5044705326" evidence="2">
    <location>
        <begin position="21"/>
        <end position="655"/>
    </location>
</feature>
<keyword evidence="1 5" id="KW-0413">Isomerase</keyword>